<dbReference type="RefSeq" id="WP_147783414.1">
    <property type="nucleotide sequence ID" value="NZ_VRMG01000007.1"/>
</dbReference>
<evidence type="ECO:0000259" key="1">
    <source>
        <dbReference type="Pfam" id="PF09995"/>
    </source>
</evidence>
<feature type="domain" description="ER-bound oxygenase mpaB/mpaB'/Rubber oxygenase catalytic" evidence="1">
    <location>
        <begin position="8"/>
        <end position="224"/>
    </location>
</feature>
<gene>
    <name evidence="2" type="ORF">FVP33_09405</name>
</gene>
<proteinExistence type="predicted"/>
<protein>
    <submittedName>
        <fullName evidence="2">DUF2236 domain-containing protein</fullName>
    </submittedName>
</protein>
<evidence type="ECO:0000313" key="3">
    <source>
        <dbReference type="Proteomes" id="UP000321379"/>
    </source>
</evidence>
<evidence type="ECO:0000313" key="2">
    <source>
        <dbReference type="EMBL" id="TXN30228.1"/>
    </source>
</evidence>
<dbReference type="Pfam" id="PF09995">
    <property type="entry name" value="MPAB_Lcp_cat"/>
    <property type="match status" value="1"/>
</dbReference>
<dbReference type="AlphaFoldDB" id="A0A5C8UP59"/>
<dbReference type="PANTHER" id="PTHR36151:SF3">
    <property type="entry name" value="ER-BOUND OXYGENASE MPAB_MPAB'_RUBBER OXYGENASE CATALYTIC DOMAIN-CONTAINING PROTEIN"/>
    <property type="match status" value="1"/>
</dbReference>
<dbReference type="InterPro" id="IPR018713">
    <property type="entry name" value="MPAB/Lcp_cat_dom"/>
</dbReference>
<keyword evidence="3" id="KW-1185">Reference proteome</keyword>
<comment type="caution">
    <text evidence="2">The sequence shown here is derived from an EMBL/GenBank/DDBJ whole genome shotgun (WGS) entry which is preliminary data.</text>
</comment>
<organism evidence="2 3">
    <name type="scientific">Lacisediminihabitans profunda</name>
    <dbReference type="NCBI Taxonomy" id="2594790"/>
    <lineage>
        <taxon>Bacteria</taxon>
        <taxon>Bacillati</taxon>
        <taxon>Actinomycetota</taxon>
        <taxon>Actinomycetes</taxon>
        <taxon>Micrococcales</taxon>
        <taxon>Microbacteriaceae</taxon>
        <taxon>Lacisediminihabitans</taxon>
    </lineage>
</organism>
<dbReference type="EMBL" id="VRMG01000007">
    <property type="protein sequence ID" value="TXN30228.1"/>
    <property type="molecule type" value="Genomic_DNA"/>
</dbReference>
<dbReference type="PANTHER" id="PTHR36151">
    <property type="entry name" value="BLR2777 PROTEIN"/>
    <property type="match status" value="1"/>
</dbReference>
<dbReference type="GO" id="GO:0016491">
    <property type="term" value="F:oxidoreductase activity"/>
    <property type="evidence" value="ECO:0007669"/>
    <property type="project" value="InterPro"/>
</dbReference>
<accession>A0A5C8UP59</accession>
<dbReference type="Proteomes" id="UP000321379">
    <property type="component" value="Unassembled WGS sequence"/>
</dbReference>
<name>A0A5C8UP59_9MICO</name>
<reference evidence="2 3" key="1">
    <citation type="submission" date="2019-08" db="EMBL/GenBank/DDBJ databases">
        <title>Bacterial whole genome sequence for Glaciihabitans sp. CHu50b-6-2.</title>
        <authorList>
            <person name="Jin L."/>
        </authorList>
    </citation>
    <scope>NUCLEOTIDE SEQUENCE [LARGE SCALE GENOMIC DNA]</scope>
    <source>
        <strain evidence="2 3">CHu50b-6-2</strain>
    </source>
</reference>
<sequence>MPLIDLGGEGVLLAGGGRAILLQLADPAIGHAVAEHSSFATDPLRRLRNTLTYVYALVFGTPAQIAKVTAMVHRAHEPVRSAGYDAADTRLQLWVAATLYDTATVLHSRIFGPLTDADADEVYREYAVVGTALGMPPELWPPDRAAFRSYWEHRLTELRVDDAARGVCRQLLHPKTGPLWLRAVMPAAGLVTAGLLPAELRAAYGLPWSARRARRFDRFLRVTAFVYPRLPRGLRHWPKNHYLRVLG</sequence>